<dbReference type="Proteomes" id="UP000075806">
    <property type="component" value="Unassembled WGS sequence"/>
</dbReference>
<dbReference type="PANTHER" id="PTHR43214">
    <property type="entry name" value="TWO-COMPONENT RESPONSE REGULATOR"/>
    <property type="match status" value="1"/>
</dbReference>
<proteinExistence type="predicted"/>
<dbReference type="InterPro" id="IPR001789">
    <property type="entry name" value="Sig_transdc_resp-reg_receiver"/>
</dbReference>
<evidence type="ECO:0000256" key="3">
    <source>
        <dbReference type="ARBA" id="ARBA00023015"/>
    </source>
</evidence>
<evidence type="ECO:0000256" key="6">
    <source>
        <dbReference type="PROSITE-ProRule" id="PRU00169"/>
    </source>
</evidence>
<dbReference type="SMART" id="SM00448">
    <property type="entry name" value="REC"/>
    <property type="match status" value="1"/>
</dbReference>
<dbReference type="CDD" id="cd06170">
    <property type="entry name" value="LuxR_C_like"/>
    <property type="match status" value="1"/>
</dbReference>
<dbReference type="AlphaFoldDB" id="A0A161PE97"/>
<dbReference type="Pfam" id="PF00072">
    <property type="entry name" value="Response_reg"/>
    <property type="match status" value="1"/>
</dbReference>
<dbReference type="InterPro" id="IPR000792">
    <property type="entry name" value="Tscrpt_reg_LuxR_C"/>
</dbReference>
<dbReference type="GO" id="GO:0000160">
    <property type="term" value="P:phosphorelay signal transduction system"/>
    <property type="evidence" value="ECO:0007669"/>
    <property type="project" value="InterPro"/>
</dbReference>
<dbReference type="RefSeq" id="WP_061950077.1">
    <property type="nucleotide sequence ID" value="NZ_LTAO01000038.1"/>
</dbReference>
<dbReference type="OrthoDB" id="9780153at2"/>
<dbReference type="InterPro" id="IPR016032">
    <property type="entry name" value="Sig_transdc_resp-reg_C-effctor"/>
</dbReference>
<dbReference type="PROSITE" id="PS00622">
    <property type="entry name" value="HTH_LUXR_1"/>
    <property type="match status" value="1"/>
</dbReference>
<evidence type="ECO:0000256" key="2">
    <source>
        <dbReference type="ARBA" id="ARBA00022553"/>
    </source>
</evidence>
<dbReference type="EMBL" id="LTAO01000038">
    <property type="protein sequence ID" value="KYG26610.1"/>
    <property type="molecule type" value="Genomic_DNA"/>
</dbReference>
<feature type="modified residue" description="4-aspartylphosphate" evidence="6">
    <location>
        <position position="55"/>
    </location>
</feature>
<dbReference type="PANTHER" id="PTHR43214:SF43">
    <property type="entry name" value="TWO-COMPONENT RESPONSE REGULATOR"/>
    <property type="match status" value="1"/>
</dbReference>
<reference evidence="9" key="1">
    <citation type="submission" date="2016-02" db="EMBL/GenBank/DDBJ databases">
        <title>Genome sequence of Bacillus trypoxylicola KCTC 13244(T).</title>
        <authorList>
            <person name="Jeong H."/>
            <person name="Park S.-H."/>
            <person name="Choi S.-K."/>
        </authorList>
    </citation>
    <scope>NUCLEOTIDE SEQUENCE [LARGE SCALE GENOMIC DNA]</scope>
    <source>
        <strain evidence="9">KCTC 13244</strain>
    </source>
</reference>
<gene>
    <name evidence="9" type="ORF">AZF04_12440</name>
</gene>
<dbReference type="STRING" id="519424.AZF04_12440"/>
<accession>A0A161PE97</accession>
<dbReference type="SMART" id="SM00421">
    <property type="entry name" value="HTH_LUXR"/>
    <property type="match status" value="1"/>
</dbReference>
<evidence type="ECO:0000256" key="1">
    <source>
        <dbReference type="ARBA" id="ARBA00004496"/>
    </source>
</evidence>
<dbReference type="GO" id="GO:0006355">
    <property type="term" value="P:regulation of DNA-templated transcription"/>
    <property type="evidence" value="ECO:0007669"/>
    <property type="project" value="InterPro"/>
</dbReference>
<comment type="caution">
    <text evidence="9">The sequence shown here is derived from an EMBL/GenBank/DDBJ whole genome shotgun (WGS) entry which is preliminary data.</text>
</comment>
<keyword evidence="2 6" id="KW-0597">Phosphoprotein</keyword>
<dbReference type="GO" id="GO:0005737">
    <property type="term" value="C:cytoplasm"/>
    <property type="evidence" value="ECO:0007669"/>
    <property type="project" value="UniProtKB-SubCell"/>
</dbReference>
<keyword evidence="10" id="KW-1185">Reference proteome</keyword>
<dbReference type="Pfam" id="PF00196">
    <property type="entry name" value="GerE"/>
    <property type="match status" value="1"/>
</dbReference>
<organism evidence="9 10">
    <name type="scientific">Alkalihalobacillus trypoxylicola</name>
    <dbReference type="NCBI Taxonomy" id="519424"/>
    <lineage>
        <taxon>Bacteria</taxon>
        <taxon>Bacillati</taxon>
        <taxon>Bacillota</taxon>
        <taxon>Bacilli</taxon>
        <taxon>Bacillales</taxon>
        <taxon>Bacillaceae</taxon>
        <taxon>Alkalihalobacillus</taxon>
    </lineage>
</organism>
<dbReference type="SUPFAM" id="SSF46894">
    <property type="entry name" value="C-terminal effector domain of the bipartite response regulators"/>
    <property type="match status" value="1"/>
</dbReference>
<evidence type="ECO:0000313" key="10">
    <source>
        <dbReference type="Proteomes" id="UP000075806"/>
    </source>
</evidence>
<dbReference type="GO" id="GO:0003677">
    <property type="term" value="F:DNA binding"/>
    <property type="evidence" value="ECO:0007669"/>
    <property type="project" value="UniProtKB-KW"/>
</dbReference>
<dbReference type="CDD" id="cd17535">
    <property type="entry name" value="REC_NarL-like"/>
    <property type="match status" value="1"/>
</dbReference>
<dbReference type="InterPro" id="IPR058245">
    <property type="entry name" value="NreC/VraR/RcsB-like_REC"/>
</dbReference>
<keyword evidence="3" id="KW-0805">Transcription regulation</keyword>
<keyword evidence="4" id="KW-0238">DNA-binding</keyword>
<sequence>MDIKIMLVDDHQVVRKGLRYFLETDEDLSIVAEASHGKEACYLLKEVKPDVILMDLVMPIMDGIEATKIIRESYPEVKILILSSYSEHDHVIPALQAGANGYQLKDIEPEELVETIKAIYSGESKLHDKVTKFVLTRISHQQSEEEKNIKLLTKREVDVLKQIASGKSNKEIAQELYITEKTVKTHLSNIFSKLEVSDRTQAALFAIKHKIVKF</sequence>
<dbReference type="PROSITE" id="PS50110">
    <property type="entry name" value="RESPONSE_REGULATORY"/>
    <property type="match status" value="1"/>
</dbReference>
<dbReference type="InterPro" id="IPR039420">
    <property type="entry name" value="WalR-like"/>
</dbReference>
<dbReference type="PRINTS" id="PR00038">
    <property type="entry name" value="HTHLUXR"/>
</dbReference>
<protein>
    <submittedName>
        <fullName evidence="9">LuxR family transcriptional regulator</fullName>
    </submittedName>
</protein>
<evidence type="ECO:0000313" key="9">
    <source>
        <dbReference type="EMBL" id="KYG26610.1"/>
    </source>
</evidence>
<evidence type="ECO:0000256" key="5">
    <source>
        <dbReference type="ARBA" id="ARBA00023163"/>
    </source>
</evidence>
<dbReference type="SUPFAM" id="SSF52172">
    <property type="entry name" value="CheY-like"/>
    <property type="match status" value="1"/>
</dbReference>
<evidence type="ECO:0000259" key="8">
    <source>
        <dbReference type="PROSITE" id="PS50110"/>
    </source>
</evidence>
<comment type="subcellular location">
    <subcellularLocation>
        <location evidence="1">Cytoplasm</location>
    </subcellularLocation>
</comment>
<dbReference type="PROSITE" id="PS50043">
    <property type="entry name" value="HTH_LUXR_2"/>
    <property type="match status" value="1"/>
</dbReference>
<dbReference type="Gene3D" id="3.40.50.2300">
    <property type="match status" value="1"/>
</dbReference>
<feature type="domain" description="HTH luxR-type" evidence="7">
    <location>
        <begin position="145"/>
        <end position="210"/>
    </location>
</feature>
<name>A0A161PE97_9BACI</name>
<keyword evidence="5" id="KW-0804">Transcription</keyword>
<evidence type="ECO:0000256" key="4">
    <source>
        <dbReference type="ARBA" id="ARBA00023125"/>
    </source>
</evidence>
<feature type="domain" description="Response regulatory" evidence="8">
    <location>
        <begin position="4"/>
        <end position="120"/>
    </location>
</feature>
<dbReference type="InterPro" id="IPR011006">
    <property type="entry name" value="CheY-like_superfamily"/>
</dbReference>
<evidence type="ECO:0000259" key="7">
    <source>
        <dbReference type="PROSITE" id="PS50043"/>
    </source>
</evidence>